<comment type="caution">
    <text evidence="2">The sequence shown here is derived from an EMBL/GenBank/DDBJ whole genome shotgun (WGS) entry which is preliminary data.</text>
</comment>
<sequence>MRTLTYLIASSIDGFIAGPDGGDPTGPDGFWPVSPDYLSHLLEHYPETLPVMAHEPLGVAGPWQHFDTVLEGRGSYQVGLDAGITNAYPHLRHVVFSRTLGAGDDPGVEVTADDPVTTVRRLKAEDGAGLWLVGGGTLAAALADEIDRLVVKVGPVTVGDGIPLLGRGAAFEPRAWRLLDHAVAGDTVVLTYERATA</sequence>
<dbReference type="Pfam" id="PF01872">
    <property type="entry name" value="RibD_C"/>
    <property type="match status" value="1"/>
</dbReference>
<protein>
    <submittedName>
        <fullName evidence="2">Dihydrofolate reductase family protein</fullName>
    </submittedName>
</protein>
<evidence type="ECO:0000313" key="3">
    <source>
        <dbReference type="Proteomes" id="UP001500427"/>
    </source>
</evidence>
<dbReference type="InterPro" id="IPR024072">
    <property type="entry name" value="DHFR-like_dom_sf"/>
</dbReference>
<organism evidence="2 3">
    <name type="scientific">Terrabacter aeriphilus</name>
    <dbReference type="NCBI Taxonomy" id="515662"/>
    <lineage>
        <taxon>Bacteria</taxon>
        <taxon>Bacillati</taxon>
        <taxon>Actinomycetota</taxon>
        <taxon>Actinomycetes</taxon>
        <taxon>Micrococcales</taxon>
        <taxon>Intrasporangiaceae</taxon>
        <taxon>Terrabacter</taxon>
    </lineage>
</organism>
<dbReference type="PANTHER" id="PTHR38011">
    <property type="entry name" value="DIHYDROFOLATE REDUCTASE FAMILY PROTEIN (AFU_ORTHOLOGUE AFUA_8G06820)"/>
    <property type="match status" value="1"/>
</dbReference>
<feature type="domain" description="Bacterial bifunctional deaminase-reductase C-terminal" evidence="1">
    <location>
        <begin position="114"/>
        <end position="189"/>
    </location>
</feature>
<name>A0ABP9J3L0_9MICO</name>
<gene>
    <name evidence="2" type="ORF">GCM10023258_02760</name>
</gene>
<dbReference type="InterPro" id="IPR050765">
    <property type="entry name" value="Riboflavin_Biosynth_HTPR"/>
</dbReference>
<accession>A0ABP9J3L0</accession>
<dbReference type="InterPro" id="IPR002734">
    <property type="entry name" value="RibDG_C"/>
</dbReference>
<dbReference type="Proteomes" id="UP001500427">
    <property type="component" value="Unassembled WGS sequence"/>
</dbReference>
<dbReference type="EMBL" id="BAABIW010000002">
    <property type="protein sequence ID" value="GAA5016852.1"/>
    <property type="molecule type" value="Genomic_DNA"/>
</dbReference>
<dbReference type="RefSeq" id="WP_345505629.1">
    <property type="nucleotide sequence ID" value="NZ_BAABIW010000002.1"/>
</dbReference>
<reference evidence="3" key="1">
    <citation type="journal article" date="2019" name="Int. J. Syst. Evol. Microbiol.">
        <title>The Global Catalogue of Microorganisms (GCM) 10K type strain sequencing project: providing services to taxonomists for standard genome sequencing and annotation.</title>
        <authorList>
            <consortium name="The Broad Institute Genomics Platform"/>
            <consortium name="The Broad Institute Genome Sequencing Center for Infectious Disease"/>
            <person name="Wu L."/>
            <person name="Ma J."/>
        </authorList>
    </citation>
    <scope>NUCLEOTIDE SEQUENCE [LARGE SCALE GENOMIC DNA]</scope>
    <source>
        <strain evidence="3">JCM 17687</strain>
    </source>
</reference>
<dbReference type="PANTHER" id="PTHR38011:SF11">
    <property type="entry name" value="2,5-DIAMINO-6-RIBOSYLAMINO-4(3H)-PYRIMIDINONE 5'-PHOSPHATE REDUCTASE"/>
    <property type="match status" value="1"/>
</dbReference>
<proteinExistence type="predicted"/>
<evidence type="ECO:0000259" key="1">
    <source>
        <dbReference type="Pfam" id="PF01872"/>
    </source>
</evidence>
<keyword evidence="3" id="KW-1185">Reference proteome</keyword>
<evidence type="ECO:0000313" key="2">
    <source>
        <dbReference type="EMBL" id="GAA5016852.1"/>
    </source>
</evidence>
<dbReference type="SUPFAM" id="SSF53597">
    <property type="entry name" value="Dihydrofolate reductase-like"/>
    <property type="match status" value="1"/>
</dbReference>
<dbReference type="Gene3D" id="3.40.430.10">
    <property type="entry name" value="Dihydrofolate Reductase, subunit A"/>
    <property type="match status" value="1"/>
</dbReference>